<feature type="compositionally biased region" description="Polar residues" evidence="5">
    <location>
        <begin position="393"/>
        <end position="411"/>
    </location>
</feature>
<feature type="domain" description="Major facilitator superfamily (MFS) profile" evidence="7">
    <location>
        <begin position="1"/>
        <end position="83"/>
    </location>
</feature>
<comment type="subcellular location">
    <subcellularLocation>
        <location evidence="1">Membrane</location>
        <topology evidence="1">Multi-pass membrane protein</topology>
    </subcellularLocation>
</comment>
<keyword evidence="3 6" id="KW-1133">Transmembrane helix</keyword>
<feature type="compositionally biased region" description="Low complexity" evidence="5">
    <location>
        <begin position="372"/>
        <end position="387"/>
    </location>
</feature>
<reference evidence="8 9" key="1">
    <citation type="journal article" date="2023" name="Arcadia Sci">
        <title>De novo assembly of a long-read Amblyomma americanum tick genome.</title>
        <authorList>
            <person name="Chou S."/>
            <person name="Poskanzer K.E."/>
            <person name="Rollins M."/>
            <person name="Thuy-Boun P.S."/>
        </authorList>
    </citation>
    <scope>NUCLEOTIDE SEQUENCE [LARGE SCALE GENOMIC DNA]</scope>
    <source>
        <strain evidence="8">F_SG_1</strain>
        <tissue evidence="8">Salivary glands</tissue>
    </source>
</reference>
<evidence type="ECO:0000256" key="6">
    <source>
        <dbReference type="SAM" id="Phobius"/>
    </source>
</evidence>
<feature type="transmembrane region" description="Helical" evidence="6">
    <location>
        <begin position="61"/>
        <end position="79"/>
    </location>
</feature>
<evidence type="ECO:0000256" key="3">
    <source>
        <dbReference type="ARBA" id="ARBA00022989"/>
    </source>
</evidence>
<feature type="compositionally biased region" description="Low complexity" evidence="5">
    <location>
        <begin position="339"/>
        <end position="360"/>
    </location>
</feature>
<evidence type="ECO:0000313" key="8">
    <source>
        <dbReference type="EMBL" id="KAK8787521.1"/>
    </source>
</evidence>
<organism evidence="8 9">
    <name type="scientific">Amblyomma americanum</name>
    <name type="common">Lone star tick</name>
    <dbReference type="NCBI Taxonomy" id="6943"/>
    <lineage>
        <taxon>Eukaryota</taxon>
        <taxon>Metazoa</taxon>
        <taxon>Ecdysozoa</taxon>
        <taxon>Arthropoda</taxon>
        <taxon>Chelicerata</taxon>
        <taxon>Arachnida</taxon>
        <taxon>Acari</taxon>
        <taxon>Parasitiformes</taxon>
        <taxon>Ixodida</taxon>
        <taxon>Ixodoidea</taxon>
        <taxon>Ixodidae</taxon>
        <taxon>Amblyomminae</taxon>
        <taxon>Amblyomma</taxon>
    </lineage>
</organism>
<evidence type="ECO:0000256" key="2">
    <source>
        <dbReference type="ARBA" id="ARBA00022692"/>
    </source>
</evidence>
<protein>
    <recommendedName>
        <fullName evidence="7">Major facilitator superfamily (MFS) profile domain-containing protein</fullName>
    </recommendedName>
</protein>
<evidence type="ECO:0000313" key="9">
    <source>
        <dbReference type="Proteomes" id="UP001321473"/>
    </source>
</evidence>
<name>A0AAQ4FLB9_AMBAM</name>
<dbReference type="Gene3D" id="1.20.1250.20">
    <property type="entry name" value="MFS general substrate transporter like domains"/>
    <property type="match status" value="1"/>
</dbReference>
<comment type="caution">
    <text evidence="8">The sequence shown here is derived from an EMBL/GenBank/DDBJ whole genome shotgun (WGS) entry which is preliminary data.</text>
</comment>
<sequence length="490" mass="52015">MVAWFSINIAYTVVFLYAAELYPTTIRALGFNLCAAFGRIGTLIAPLIYGKSMTDKYEWRLAVFATLSLICGLTGFLVTKLPETKEAHLPEEIKTEQNLFDFAPMRFSGGRSHKDRRRDTYAETWAETGSTHLTNVFRLIAAMELFSSGRRRSSRLDRLAAANAAIDDRTTISSHSNKPCVGGPGAVPCQRSSEDLTVKPLQEPLSQKPETKPVEAAKRQKQDELHVPKRTSEHALSAESEPDAAPSATELAAIARPQAPSVKRSSGETGLKVVGSVGLVGKAENQPSRSLAECGLANTNGVSAHQNAAGHQPSPAIGGSFFEPVPLPNSDTVESNQAPGSSVPARKSSSAVSSRRGSPGMRQGRVSNPEVGTPSAPGSPTSSPGSPLKLHSGSPSGVQTPLSSAGASSGAVTPALAKTLESASSHKGKDRSQRLRSPDMPSGVDSGNVSVTETPALSSSFTDTAHTTKDSGFKKKTKKRQRHRHFNNRK</sequence>
<dbReference type="GO" id="GO:0022857">
    <property type="term" value="F:transmembrane transporter activity"/>
    <property type="evidence" value="ECO:0007669"/>
    <property type="project" value="InterPro"/>
</dbReference>
<dbReference type="AlphaFoldDB" id="A0AAQ4FLB9"/>
<feature type="region of interest" description="Disordered" evidence="5">
    <location>
        <begin position="170"/>
        <end position="247"/>
    </location>
</feature>
<feature type="transmembrane region" description="Helical" evidence="6">
    <location>
        <begin position="29"/>
        <end position="49"/>
    </location>
</feature>
<evidence type="ECO:0000256" key="4">
    <source>
        <dbReference type="ARBA" id="ARBA00023136"/>
    </source>
</evidence>
<accession>A0AAQ4FLB9</accession>
<dbReference type="EMBL" id="JARKHS020001746">
    <property type="protein sequence ID" value="KAK8787521.1"/>
    <property type="molecule type" value="Genomic_DNA"/>
</dbReference>
<dbReference type="SUPFAM" id="SSF103473">
    <property type="entry name" value="MFS general substrate transporter"/>
    <property type="match status" value="1"/>
</dbReference>
<feature type="region of interest" description="Disordered" evidence="5">
    <location>
        <begin position="303"/>
        <end position="490"/>
    </location>
</feature>
<dbReference type="GO" id="GO:0016020">
    <property type="term" value="C:membrane"/>
    <property type="evidence" value="ECO:0007669"/>
    <property type="project" value="UniProtKB-SubCell"/>
</dbReference>
<keyword evidence="9" id="KW-1185">Reference proteome</keyword>
<dbReference type="InterPro" id="IPR036259">
    <property type="entry name" value="MFS_trans_sf"/>
</dbReference>
<dbReference type="PANTHER" id="PTHR24064">
    <property type="entry name" value="SOLUTE CARRIER FAMILY 22 MEMBER"/>
    <property type="match status" value="1"/>
</dbReference>
<feature type="compositionally biased region" description="Polar residues" evidence="5">
    <location>
        <begin position="329"/>
        <end position="338"/>
    </location>
</feature>
<evidence type="ECO:0000259" key="7">
    <source>
        <dbReference type="PROSITE" id="PS50850"/>
    </source>
</evidence>
<dbReference type="InterPro" id="IPR020846">
    <property type="entry name" value="MFS_dom"/>
</dbReference>
<evidence type="ECO:0000256" key="5">
    <source>
        <dbReference type="SAM" id="MobiDB-lite"/>
    </source>
</evidence>
<gene>
    <name evidence="8" type="ORF">V5799_022721</name>
</gene>
<dbReference type="Proteomes" id="UP001321473">
    <property type="component" value="Unassembled WGS sequence"/>
</dbReference>
<feature type="compositionally biased region" description="Polar residues" evidence="5">
    <location>
        <begin position="445"/>
        <end position="465"/>
    </location>
</feature>
<proteinExistence type="predicted"/>
<dbReference type="PROSITE" id="PS50850">
    <property type="entry name" value="MFS"/>
    <property type="match status" value="1"/>
</dbReference>
<evidence type="ECO:0000256" key="1">
    <source>
        <dbReference type="ARBA" id="ARBA00004141"/>
    </source>
</evidence>
<feature type="compositionally biased region" description="Basic and acidic residues" evidence="5">
    <location>
        <begin position="209"/>
        <end position="233"/>
    </location>
</feature>
<keyword evidence="4 6" id="KW-0472">Membrane</keyword>
<feature type="compositionally biased region" description="Basic residues" evidence="5">
    <location>
        <begin position="474"/>
        <end position="490"/>
    </location>
</feature>
<keyword evidence="2 6" id="KW-0812">Transmembrane</keyword>
<feature type="compositionally biased region" description="Low complexity" evidence="5">
    <location>
        <begin position="235"/>
        <end position="247"/>
    </location>
</feature>